<feature type="region of interest" description="Disordered" evidence="4">
    <location>
        <begin position="113"/>
        <end position="132"/>
    </location>
</feature>
<dbReference type="PROSITE" id="PS50238">
    <property type="entry name" value="RHOGAP"/>
    <property type="match status" value="1"/>
</dbReference>
<dbReference type="GeneID" id="59328520"/>
<comment type="caution">
    <text evidence="7">The sequence shown here is derived from an EMBL/GenBank/DDBJ whole genome shotgun (WGS) entry which is preliminary data.</text>
</comment>
<dbReference type="Gene3D" id="1.10.555.10">
    <property type="entry name" value="Rho GTPase activation protein"/>
    <property type="match status" value="1"/>
</dbReference>
<dbReference type="Gene3D" id="2.30.30.40">
    <property type="entry name" value="SH3 Domains"/>
    <property type="match status" value="2"/>
</dbReference>
<dbReference type="InterPro" id="IPR002110">
    <property type="entry name" value="Ankyrin_rpt"/>
</dbReference>
<dbReference type="PROSITE" id="PS50088">
    <property type="entry name" value="ANK_REPEAT"/>
    <property type="match status" value="1"/>
</dbReference>
<dbReference type="InterPro" id="IPR008936">
    <property type="entry name" value="Rho_GTPase_activation_prot"/>
</dbReference>
<dbReference type="PANTHER" id="PTHR35391">
    <property type="entry name" value="C2H2-TYPE DOMAIN-CONTAINING PROTEIN-RELATED"/>
    <property type="match status" value="1"/>
</dbReference>
<sequence>MAIASRSLQCLRHLEHLAEEAQHSDGESALPASAVGDELGRFKIWAGNIGALQRDSRSLDYRLRDASQVGDQVMKVLQDLELSLHECIEIVSGQRAQKQGDLFDGEALNDEFSDISDSDGSEDPSSSASEEEPVSELSHLFLAITEAITSLYKLSITIRNPTPRDRYAKAASSTPFDASYDVGHVYEKFPHVRSKAWLMDKLGRAITRRREFLRYREKHREKIGGNVRPSTDLTEHHELAISRKNLTYNDAQTSTGAPVIGYEAHSVSHSQFASTKATTYVANLNDESLDMRSTAGRSETSYVTSVAEDNSDNTMQIPDPPKESANGMPFECPYCFTIQSVRNAKHWRKHLLSDLKPYICTFEDCSAQMFDRRHMWFQHEMDKHRKQWRCRFCSCELFGSAASLESHLQDQHSEYTRQQVLSLVALCAQMPEHVAASACPFCDWDADLREQAVSKENKTERAPSESNIFAVSLEQFQRHLGDHLEQLALFAIPPPMKELSGASSNQAAASHNSNHTPDSFVVSEVSSLSSALTDHGFPPELYAAVMSGNIGRVTLELRNGADLTLQYGEFGNVLQAAAASLSWPSRDEILRILVENGADANMQGGVYGNALQAVAADPSMSGRRLLALGMLLDHGAEVNAVGGRYGHALIAAAAMPTPLSQMQHEPTSMVLKLLLDHGANPNARGSKSYGSALHQAIEHDDYESVQLLLDRGASTTVHYEDYGTPVHYAMKHAYGPVWQLLRQAALETSIERHYDKVRLRAALKIQRNFQHRQNSGNRALSSHLSQRKTFVLRSIENIVIEIEFNDFQLGKAQETVAREAFASTRTTLKLLTETLMKVRKQLENDIYNNEECQVLQPILQECMERVRELRQFLWTPRGGLGSMSNLLHEVLEPAQAAQLVEMRLRIQKVTSLLAQYVTTSKAAFGLLLEDDGGARVPPSRPVADVPELTITPPIDGTVVRLMTGKAVALFDFKPENVNELPLHEGQVISVLQTFGAERGQDDLRSKIKEEAKVQMGVENMLEALMQRKARKTSDQRLKLESELSNSNRKLLYLNSQLKDNLAQSAYQMAEGWFLGQNIETGRDGFIPKNYVRIIDSRKGLDNEQSESHNRSTGDFTPIQDAPQPTEHKALDEEEDYCPICHTSFALITDGSDDVRESHIITCIDSRMLNIKLRKGILKASLPQTSRGNIDQSEGAVKSDSPGQPATQTKGKTAEGRLGRLWSTVNPSARMRKQGLQLDNSTGLLLEDHAVALFNFKGTRSDDLSFRKGKTITITKRTESTRDWWTGKIGSRTGNFPGYVMINFDFVRDLAHRLTIHSNFVEVLPPGLKEADLVQGQSTPGPTVGVRFSNEVGIMAFSGVEQPSTLYYGVPLEELCQREKGPVPKLITDCIEAVEFHGMGLIEVYGNFHIDWNENLTDDLKAEYDQHPESLSLQQQIRISNNIEYVTHLLKNFIWQLPGLLIPRESLARFVRAAQFVARQRIDHFGYEKGEGQATTELQATIRSLPQVNRNVFEFLILHFKRVTDRAYQNTMTSDKLAVALAPSFKGGVDSGAGPKLPLADLSWALEYIIRRGDFWFRDLEKPWGVFE</sequence>
<dbReference type="Proteomes" id="UP000593566">
    <property type="component" value="Unassembled WGS sequence"/>
</dbReference>
<feature type="domain" description="SH3" evidence="5">
    <location>
        <begin position="1244"/>
        <end position="1325"/>
    </location>
</feature>
<dbReference type="SUPFAM" id="SSF48403">
    <property type="entry name" value="Ankyrin repeat"/>
    <property type="match status" value="1"/>
</dbReference>
<dbReference type="SMART" id="SM00326">
    <property type="entry name" value="SH3"/>
    <property type="match status" value="2"/>
</dbReference>
<dbReference type="GO" id="GO:0007165">
    <property type="term" value="P:signal transduction"/>
    <property type="evidence" value="ECO:0007669"/>
    <property type="project" value="InterPro"/>
</dbReference>
<feature type="region of interest" description="Disordered" evidence="4">
    <location>
        <begin position="1183"/>
        <end position="1215"/>
    </location>
</feature>
<evidence type="ECO:0000259" key="5">
    <source>
        <dbReference type="PROSITE" id="PS50002"/>
    </source>
</evidence>
<feature type="repeat" description="ANK" evidence="2">
    <location>
        <begin position="688"/>
        <end position="720"/>
    </location>
</feature>
<name>A0A8H6CGT5_9LECA</name>
<dbReference type="InterPro" id="IPR013087">
    <property type="entry name" value="Znf_C2H2_type"/>
</dbReference>
<dbReference type="SUPFAM" id="SSF46585">
    <property type="entry name" value="HR1 repeat"/>
    <property type="match status" value="1"/>
</dbReference>
<dbReference type="SMART" id="SM00248">
    <property type="entry name" value="ANK"/>
    <property type="match status" value="4"/>
</dbReference>
<dbReference type="RefSeq" id="XP_037152476.1">
    <property type="nucleotide sequence ID" value="XM_037291041.1"/>
</dbReference>
<dbReference type="InterPro" id="IPR058925">
    <property type="entry name" value="zf-C2H2_AcuF"/>
</dbReference>
<dbReference type="InterPro" id="IPR036028">
    <property type="entry name" value="SH3-like_dom_sf"/>
</dbReference>
<dbReference type="CDD" id="cd00174">
    <property type="entry name" value="SH3"/>
    <property type="match status" value="1"/>
</dbReference>
<dbReference type="SMART" id="SM00324">
    <property type="entry name" value="RhoGAP"/>
    <property type="match status" value="1"/>
</dbReference>
<dbReference type="PANTHER" id="PTHR35391:SF7">
    <property type="entry name" value="C2H2-TYPE DOMAIN-CONTAINING PROTEIN"/>
    <property type="match status" value="1"/>
</dbReference>
<dbReference type="Gene3D" id="1.25.40.20">
    <property type="entry name" value="Ankyrin repeat-containing domain"/>
    <property type="match status" value="1"/>
</dbReference>
<dbReference type="Pfam" id="PF26082">
    <property type="entry name" value="zf-C2H2_AcuF"/>
    <property type="match status" value="1"/>
</dbReference>
<dbReference type="InterPro" id="IPR036274">
    <property type="entry name" value="HR1_rpt_sf"/>
</dbReference>
<evidence type="ECO:0000256" key="2">
    <source>
        <dbReference type="PROSITE-ProRule" id="PRU00023"/>
    </source>
</evidence>
<dbReference type="SUPFAM" id="SSF48350">
    <property type="entry name" value="GTPase activation domain, GAP"/>
    <property type="match status" value="1"/>
</dbReference>
<dbReference type="SUPFAM" id="SSF50044">
    <property type="entry name" value="SH3-domain"/>
    <property type="match status" value="2"/>
</dbReference>
<protein>
    <submittedName>
        <fullName evidence="7">Uncharacterized protein</fullName>
    </submittedName>
</protein>
<dbReference type="EMBL" id="JACCJB010000010">
    <property type="protein sequence ID" value="KAF6223259.1"/>
    <property type="molecule type" value="Genomic_DNA"/>
</dbReference>
<feature type="region of interest" description="Disordered" evidence="4">
    <location>
        <begin position="1097"/>
        <end position="1123"/>
    </location>
</feature>
<keyword evidence="1 3" id="KW-0728">SH3 domain</keyword>
<feature type="domain" description="Rho-GAP" evidence="6">
    <location>
        <begin position="1369"/>
        <end position="1576"/>
    </location>
</feature>
<evidence type="ECO:0000256" key="3">
    <source>
        <dbReference type="PROSITE-ProRule" id="PRU00192"/>
    </source>
</evidence>
<dbReference type="Gene3D" id="1.10.287.160">
    <property type="entry name" value="HR1 repeat"/>
    <property type="match status" value="1"/>
</dbReference>
<organism evidence="7 8">
    <name type="scientific">Letharia lupina</name>
    <dbReference type="NCBI Taxonomy" id="560253"/>
    <lineage>
        <taxon>Eukaryota</taxon>
        <taxon>Fungi</taxon>
        <taxon>Dikarya</taxon>
        <taxon>Ascomycota</taxon>
        <taxon>Pezizomycotina</taxon>
        <taxon>Lecanoromycetes</taxon>
        <taxon>OSLEUM clade</taxon>
        <taxon>Lecanoromycetidae</taxon>
        <taxon>Lecanorales</taxon>
        <taxon>Lecanorineae</taxon>
        <taxon>Parmeliaceae</taxon>
        <taxon>Letharia</taxon>
    </lineage>
</organism>
<proteinExistence type="predicted"/>
<dbReference type="InterPro" id="IPR001452">
    <property type="entry name" value="SH3_domain"/>
</dbReference>
<reference evidence="7 8" key="1">
    <citation type="journal article" date="2020" name="Genomics">
        <title>Complete, high-quality genomes from long-read metagenomic sequencing of two wolf lichen thalli reveals enigmatic genome architecture.</title>
        <authorList>
            <person name="McKenzie S.K."/>
            <person name="Walston R.F."/>
            <person name="Allen J.L."/>
        </authorList>
    </citation>
    <scope>NUCLEOTIDE SEQUENCE [LARGE SCALE GENOMIC DNA]</scope>
    <source>
        <strain evidence="7">WasteWater1</strain>
    </source>
</reference>
<keyword evidence="8" id="KW-1185">Reference proteome</keyword>
<accession>A0A8H6CGT5</accession>
<feature type="compositionally biased region" description="Acidic residues" evidence="4">
    <location>
        <begin position="113"/>
        <end position="122"/>
    </location>
</feature>
<feature type="compositionally biased region" description="Polar residues" evidence="4">
    <location>
        <begin position="1200"/>
        <end position="1210"/>
    </location>
</feature>
<evidence type="ECO:0000313" key="7">
    <source>
        <dbReference type="EMBL" id="KAF6223259.1"/>
    </source>
</evidence>
<feature type="compositionally biased region" description="Basic and acidic residues" evidence="4">
    <location>
        <begin position="1097"/>
        <end position="1111"/>
    </location>
</feature>
<keyword evidence="2" id="KW-0040">ANK repeat</keyword>
<dbReference type="Pfam" id="PF00620">
    <property type="entry name" value="RhoGAP"/>
    <property type="match status" value="1"/>
</dbReference>
<evidence type="ECO:0000256" key="1">
    <source>
        <dbReference type="ARBA" id="ARBA00022443"/>
    </source>
</evidence>
<evidence type="ECO:0000259" key="6">
    <source>
        <dbReference type="PROSITE" id="PS50238"/>
    </source>
</evidence>
<dbReference type="InterPro" id="IPR036770">
    <property type="entry name" value="Ankyrin_rpt-contain_sf"/>
</dbReference>
<dbReference type="Pfam" id="PF00018">
    <property type="entry name" value="SH3_1"/>
    <property type="match status" value="1"/>
</dbReference>
<gene>
    <name evidence="7" type="ORF">HO133_000101</name>
</gene>
<dbReference type="PROSITE" id="PS50002">
    <property type="entry name" value="SH3"/>
    <property type="match status" value="2"/>
</dbReference>
<dbReference type="InterPro" id="IPR000198">
    <property type="entry name" value="RhoGAP_dom"/>
</dbReference>
<evidence type="ECO:0000256" key="4">
    <source>
        <dbReference type="SAM" id="MobiDB-lite"/>
    </source>
</evidence>
<feature type="domain" description="SH3" evidence="5">
    <location>
        <begin position="961"/>
        <end position="1096"/>
    </location>
</feature>
<evidence type="ECO:0000313" key="8">
    <source>
        <dbReference type="Proteomes" id="UP000593566"/>
    </source>
</evidence>
<dbReference type="SMART" id="SM00355">
    <property type="entry name" value="ZnF_C2H2"/>
    <property type="match status" value="3"/>
</dbReference>